<dbReference type="EMBL" id="DS989858">
    <property type="protein sequence ID" value="EDX73360.1"/>
    <property type="molecule type" value="Genomic_DNA"/>
</dbReference>
<organism evidence="1 2">
    <name type="scientific">Coleofasciculus chthonoplastes PCC 7420</name>
    <dbReference type="NCBI Taxonomy" id="118168"/>
    <lineage>
        <taxon>Bacteria</taxon>
        <taxon>Bacillati</taxon>
        <taxon>Cyanobacteriota</taxon>
        <taxon>Cyanophyceae</taxon>
        <taxon>Coleofasciculales</taxon>
        <taxon>Coleofasciculaceae</taxon>
        <taxon>Coleofasciculus</taxon>
    </lineage>
</organism>
<dbReference type="AlphaFoldDB" id="B4VXG7"/>
<dbReference type="HOGENOM" id="CLU_3249923_0_0_3"/>
<dbReference type="Proteomes" id="UP000003835">
    <property type="component" value="Unassembled WGS sequence"/>
</dbReference>
<proteinExistence type="predicted"/>
<keyword evidence="2" id="KW-1185">Reference proteome</keyword>
<sequence length="42" mass="4665">MNKCCGEGERGKRGKLGKLGEQGYIFPEQGDAIHLKNTTRFP</sequence>
<gene>
    <name evidence="1" type="ORF">MC7420_1156</name>
</gene>
<accession>B4VXG7</accession>
<reference evidence="1 2" key="1">
    <citation type="submission" date="2008-07" db="EMBL/GenBank/DDBJ databases">
        <authorList>
            <person name="Tandeau de Marsac N."/>
            <person name="Ferriera S."/>
            <person name="Johnson J."/>
            <person name="Kravitz S."/>
            <person name="Beeson K."/>
            <person name="Sutton G."/>
            <person name="Rogers Y.-H."/>
            <person name="Friedman R."/>
            <person name="Frazier M."/>
            <person name="Venter J.C."/>
        </authorList>
    </citation>
    <scope>NUCLEOTIDE SEQUENCE [LARGE SCALE GENOMIC DNA]</scope>
    <source>
        <strain evidence="1 2">PCC 7420</strain>
    </source>
</reference>
<evidence type="ECO:0000313" key="1">
    <source>
        <dbReference type="EMBL" id="EDX73360.1"/>
    </source>
</evidence>
<evidence type="ECO:0000313" key="2">
    <source>
        <dbReference type="Proteomes" id="UP000003835"/>
    </source>
</evidence>
<protein>
    <submittedName>
        <fullName evidence="1">Uncharacterized protein</fullName>
    </submittedName>
</protein>
<name>B4VXG7_9CYAN</name>